<protein>
    <recommendedName>
        <fullName evidence="3">SnoaL-like protein</fullName>
    </recommendedName>
</protein>
<geneLocation type="plasmid" evidence="1 2">
    <name>unnamed1</name>
</geneLocation>
<keyword evidence="1" id="KW-0614">Plasmid</keyword>
<reference evidence="1 2" key="1">
    <citation type="submission" date="2023-08" db="EMBL/GenBank/DDBJ databases">
        <title>Pathogen: clinical or host-associated sample.</title>
        <authorList>
            <person name="Hergert J."/>
            <person name="Casey R."/>
            <person name="Wagner J."/>
            <person name="Young E.L."/>
            <person name="Oakeson K.F."/>
        </authorList>
    </citation>
    <scope>NUCLEOTIDE SEQUENCE [LARGE SCALE GENOMIC DNA]</scope>
    <source>
        <strain evidence="1 2">UPHL-collab-2</strain>
        <plasmid evidence="1 2">unnamed1</plasmid>
    </source>
</reference>
<gene>
    <name evidence="1" type="ORF">Q9315_23525</name>
</gene>
<evidence type="ECO:0008006" key="3">
    <source>
        <dbReference type="Google" id="ProtNLM"/>
    </source>
</evidence>
<evidence type="ECO:0000313" key="1">
    <source>
        <dbReference type="EMBL" id="WLS05136.1"/>
    </source>
</evidence>
<keyword evidence="2" id="KW-1185">Reference proteome</keyword>
<dbReference type="EMBL" id="CP132315">
    <property type="protein sequence ID" value="WLS05136.1"/>
    <property type="molecule type" value="Genomic_DNA"/>
</dbReference>
<accession>A0ABY9KDZ4</accession>
<dbReference type="RefSeq" id="WP_306161610.1">
    <property type="nucleotide sequence ID" value="NZ_CP132315.1"/>
</dbReference>
<dbReference type="Proteomes" id="UP001225788">
    <property type="component" value="Plasmid unnamed1"/>
</dbReference>
<organism evidence="1 2">
    <name type="scientific">Shinella oryzae</name>
    <dbReference type="NCBI Taxonomy" id="2871820"/>
    <lineage>
        <taxon>Bacteria</taxon>
        <taxon>Pseudomonadati</taxon>
        <taxon>Pseudomonadota</taxon>
        <taxon>Alphaproteobacteria</taxon>
        <taxon>Hyphomicrobiales</taxon>
        <taxon>Rhizobiaceae</taxon>
        <taxon>Shinella</taxon>
    </lineage>
</organism>
<proteinExistence type="predicted"/>
<name>A0ABY9KDZ4_9HYPH</name>
<sequence length="160" mass="17296">MLFAPASFAKDMAQPTLSEQDSTFLNMASGACAAQDFSGLFEAMARSDAVVRRYSSDKITLAGNGEVREIDHDGYHDFPVALLDYSWVTRASAAAAGESLNAKIQFLSLEMNQSQENSWRVDYALTDEEGGSPVPNGKPSGSLLFEPKGNCWELVSVSTD</sequence>
<evidence type="ECO:0000313" key="2">
    <source>
        <dbReference type="Proteomes" id="UP001225788"/>
    </source>
</evidence>